<keyword evidence="8 13" id="KW-0472">Membrane</keyword>
<evidence type="ECO:0000256" key="7">
    <source>
        <dbReference type="ARBA" id="ARBA00023065"/>
    </source>
</evidence>
<evidence type="ECO:0000256" key="10">
    <source>
        <dbReference type="ARBA" id="ARBA00023303"/>
    </source>
</evidence>
<evidence type="ECO:0000313" key="15">
    <source>
        <dbReference type="Proteomes" id="UP000593567"/>
    </source>
</evidence>
<keyword evidence="2 11" id="KW-0813">Transport</keyword>
<dbReference type="PROSITE" id="PS01206">
    <property type="entry name" value="ASC"/>
    <property type="match status" value="1"/>
</dbReference>
<name>A0A7J7J3Z7_BUGNE</name>
<dbReference type="AlphaFoldDB" id="A0A7J7J3Z7"/>
<evidence type="ECO:0000256" key="6">
    <source>
        <dbReference type="ARBA" id="ARBA00023053"/>
    </source>
</evidence>
<dbReference type="GO" id="GO:0015280">
    <property type="term" value="F:ligand-gated sodium channel activity"/>
    <property type="evidence" value="ECO:0007669"/>
    <property type="project" value="TreeGrafter"/>
</dbReference>
<protein>
    <recommendedName>
        <fullName evidence="16">SCNN1D</fullName>
    </recommendedName>
</protein>
<gene>
    <name evidence="14" type="ORF">EB796_021353</name>
</gene>
<comment type="caution">
    <text evidence="14">The sequence shown here is derived from an EMBL/GenBank/DDBJ whole genome shotgun (WGS) entry which is preliminary data.</text>
</comment>
<dbReference type="GO" id="GO:0005886">
    <property type="term" value="C:plasma membrane"/>
    <property type="evidence" value="ECO:0007669"/>
    <property type="project" value="TreeGrafter"/>
</dbReference>
<dbReference type="Pfam" id="PF00858">
    <property type="entry name" value="ASC"/>
    <property type="match status" value="1"/>
</dbReference>
<keyword evidence="3 11" id="KW-0894">Sodium channel</keyword>
<proteinExistence type="inferred from homology"/>
<feature type="transmembrane region" description="Helical" evidence="13">
    <location>
        <begin position="637"/>
        <end position="664"/>
    </location>
</feature>
<evidence type="ECO:0000256" key="1">
    <source>
        <dbReference type="ARBA" id="ARBA00004141"/>
    </source>
</evidence>
<dbReference type="PRINTS" id="PR01078">
    <property type="entry name" value="AMINACHANNEL"/>
</dbReference>
<evidence type="ECO:0000256" key="5">
    <source>
        <dbReference type="ARBA" id="ARBA00022989"/>
    </source>
</evidence>
<evidence type="ECO:0000256" key="8">
    <source>
        <dbReference type="ARBA" id="ARBA00023136"/>
    </source>
</evidence>
<evidence type="ECO:0000256" key="12">
    <source>
        <dbReference type="SAM" id="MobiDB-lite"/>
    </source>
</evidence>
<keyword evidence="15" id="KW-1185">Reference proteome</keyword>
<dbReference type="InterPro" id="IPR020903">
    <property type="entry name" value="ENaC_CS"/>
</dbReference>
<accession>A0A7J7J3Z7</accession>
<dbReference type="InterPro" id="IPR001873">
    <property type="entry name" value="ENaC"/>
</dbReference>
<keyword evidence="7 11" id="KW-0406">Ion transport</keyword>
<keyword evidence="5 13" id="KW-1133">Transmembrane helix</keyword>
<comment type="subcellular location">
    <subcellularLocation>
        <location evidence="1">Membrane</location>
        <topology evidence="1">Multi-pass membrane protein</topology>
    </subcellularLocation>
</comment>
<evidence type="ECO:0000256" key="13">
    <source>
        <dbReference type="SAM" id="Phobius"/>
    </source>
</evidence>
<dbReference type="Gene3D" id="2.60.470.10">
    <property type="entry name" value="Acid-sensing ion channels like domains"/>
    <property type="match status" value="1"/>
</dbReference>
<keyword evidence="10 11" id="KW-0407">Ion channel</keyword>
<reference evidence="14" key="1">
    <citation type="submission" date="2020-06" db="EMBL/GenBank/DDBJ databases">
        <title>Draft genome of Bugula neritina, a colonial animal packing powerful symbionts and potential medicines.</title>
        <authorList>
            <person name="Rayko M."/>
        </authorList>
    </citation>
    <scope>NUCLEOTIDE SEQUENCE [LARGE SCALE GENOMIC DNA]</scope>
    <source>
        <strain evidence="14">Kwan_BN1</strain>
    </source>
</reference>
<dbReference type="PANTHER" id="PTHR11690">
    <property type="entry name" value="AMILORIDE-SENSITIVE SODIUM CHANNEL-RELATED"/>
    <property type="match status" value="1"/>
</dbReference>
<organism evidence="14 15">
    <name type="scientific">Bugula neritina</name>
    <name type="common">Brown bryozoan</name>
    <name type="synonym">Sertularia neritina</name>
    <dbReference type="NCBI Taxonomy" id="10212"/>
    <lineage>
        <taxon>Eukaryota</taxon>
        <taxon>Metazoa</taxon>
        <taxon>Spiralia</taxon>
        <taxon>Lophotrochozoa</taxon>
        <taxon>Bryozoa</taxon>
        <taxon>Gymnolaemata</taxon>
        <taxon>Cheilostomatida</taxon>
        <taxon>Flustrina</taxon>
        <taxon>Buguloidea</taxon>
        <taxon>Bugulidae</taxon>
        <taxon>Bugula</taxon>
    </lineage>
</organism>
<dbReference type="OrthoDB" id="6021021at2759"/>
<keyword evidence="4 11" id="KW-0812">Transmembrane</keyword>
<evidence type="ECO:0008006" key="16">
    <source>
        <dbReference type="Google" id="ProtNLM"/>
    </source>
</evidence>
<evidence type="ECO:0000256" key="4">
    <source>
        <dbReference type="ARBA" id="ARBA00022692"/>
    </source>
</evidence>
<evidence type="ECO:0000313" key="14">
    <source>
        <dbReference type="EMBL" id="KAF6020381.1"/>
    </source>
</evidence>
<dbReference type="EMBL" id="VXIV02003179">
    <property type="protein sequence ID" value="KAF6020381.1"/>
    <property type="molecule type" value="Genomic_DNA"/>
</dbReference>
<evidence type="ECO:0000256" key="11">
    <source>
        <dbReference type="RuleBase" id="RU000679"/>
    </source>
</evidence>
<evidence type="ECO:0000256" key="3">
    <source>
        <dbReference type="ARBA" id="ARBA00022461"/>
    </source>
</evidence>
<feature type="region of interest" description="Disordered" evidence="12">
    <location>
        <begin position="51"/>
        <end position="80"/>
    </location>
</feature>
<dbReference type="Proteomes" id="UP000593567">
    <property type="component" value="Unassembled WGS sequence"/>
</dbReference>
<sequence>MASSKRNNMSDFHKSSVSLDLDQYSWYRYKEHGVHPKPRLVRSPLYIEESYQHHHSHNRSQSVDDWLDENESQHEGQYRQYSRNGVESNFILRNHQHLKHNNEVSFAQSLPTNHRTQKNRLKKIQRPRRWYGFNLPSSERLRTRNYQLPNLEDTTKAGVLLQRHHSSNEDLIVSSGLIVRGFTEKTTSHGLPHAYFASGVLKKVVWTLISLAALVLLSLHLFRLIQNWREAEVSTKLIWNQTRSLEFPAITICNYNPLKLSALDKQLNLKSLVENSTNTAQIKGGSQRNLLRNSLIKQLATEYITLSDEEFSVLGHNISEMVIFCSFHGEECEPNDFTYFRDPRYGNCVTFNSGVNSESAVMKKTSVAGPDYGLSVVVYLEQFDYIPLLTEAAGAVVVIHNQTVMPFPDQNAISLTANTLVNIGINKKVHQRISGKYGTCTASGDNSNNIYKEKYDYSLTACLKTCYQRETVSQCGCYQSSIPYTPESSEFSHTSNITVCDDSSPDVEKCINLVNEEYEDGVTDCSYCHQPCYEETFDTRFSSAIWPASSYLADFERELRDSYPNIIKSIEKKLATDNAGNSVSSNQQAAGITQLIKENFLRLNVYYGDLQTVIYEEISIYDDFQFASDLGGSFGLWVGWSVISMVEFVELFLDFLVFFCYGACTTKKKPKKQNMANNS</sequence>
<evidence type="ECO:0000256" key="2">
    <source>
        <dbReference type="ARBA" id="ARBA00022448"/>
    </source>
</evidence>
<evidence type="ECO:0000256" key="9">
    <source>
        <dbReference type="ARBA" id="ARBA00023201"/>
    </source>
</evidence>
<dbReference type="Gene3D" id="1.10.287.770">
    <property type="entry name" value="YojJ-like"/>
    <property type="match status" value="1"/>
</dbReference>
<keyword evidence="6" id="KW-0915">Sodium</keyword>
<comment type="similarity">
    <text evidence="11">Belongs to the amiloride-sensitive sodium channel (TC 1.A.6) family.</text>
</comment>
<dbReference type="PANTHER" id="PTHR11690:SF248">
    <property type="entry name" value="PICKPOCKET 17, ISOFORM A"/>
    <property type="match status" value="1"/>
</dbReference>
<keyword evidence="9 11" id="KW-0739">Sodium transport</keyword>